<dbReference type="GO" id="GO:0005737">
    <property type="term" value="C:cytoplasm"/>
    <property type="evidence" value="ECO:0007669"/>
    <property type="project" value="UniProtKB-SubCell"/>
</dbReference>
<evidence type="ECO:0000256" key="5">
    <source>
        <dbReference type="ARBA" id="ARBA00007434"/>
    </source>
</evidence>
<evidence type="ECO:0000313" key="14">
    <source>
        <dbReference type="Proteomes" id="UP000268162"/>
    </source>
</evidence>
<dbReference type="SUPFAM" id="SSF57850">
    <property type="entry name" value="RING/U-box"/>
    <property type="match status" value="1"/>
</dbReference>
<dbReference type="Pfam" id="PF04564">
    <property type="entry name" value="U-box"/>
    <property type="match status" value="1"/>
</dbReference>
<evidence type="ECO:0000256" key="8">
    <source>
        <dbReference type="ARBA" id="ARBA00022679"/>
    </source>
</evidence>
<reference evidence="14" key="1">
    <citation type="journal article" date="2018" name="Nat. Microbiol.">
        <title>Leveraging single-cell genomics to expand the fungal tree of life.</title>
        <authorList>
            <person name="Ahrendt S.R."/>
            <person name="Quandt C.A."/>
            <person name="Ciobanu D."/>
            <person name="Clum A."/>
            <person name="Salamov A."/>
            <person name="Andreopoulos B."/>
            <person name="Cheng J.F."/>
            <person name="Woyke T."/>
            <person name="Pelin A."/>
            <person name="Henrissat B."/>
            <person name="Reynolds N.K."/>
            <person name="Benny G.L."/>
            <person name="Smith M.E."/>
            <person name="James T.Y."/>
            <person name="Grigoriev I.V."/>
        </authorList>
    </citation>
    <scope>NUCLEOTIDE SEQUENCE [LARGE SCALE GENOMIC DNA]</scope>
    <source>
        <strain evidence="14">RSA 468</strain>
    </source>
</reference>
<evidence type="ECO:0000256" key="9">
    <source>
        <dbReference type="ARBA" id="ARBA00022786"/>
    </source>
</evidence>
<keyword evidence="11" id="KW-0175">Coiled coil</keyword>
<organism evidence="13 14">
    <name type="scientific">Dimargaris cristalligena</name>
    <dbReference type="NCBI Taxonomy" id="215637"/>
    <lineage>
        <taxon>Eukaryota</taxon>
        <taxon>Fungi</taxon>
        <taxon>Fungi incertae sedis</taxon>
        <taxon>Zoopagomycota</taxon>
        <taxon>Kickxellomycotina</taxon>
        <taxon>Dimargaritomycetes</taxon>
        <taxon>Dimargaritales</taxon>
        <taxon>Dimargaritaceae</taxon>
        <taxon>Dimargaris</taxon>
    </lineage>
</organism>
<dbReference type="EMBL" id="ML002530">
    <property type="protein sequence ID" value="RKP37177.1"/>
    <property type="molecule type" value="Genomic_DNA"/>
</dbReference>
<protein>
    <recommendedName>
        <fullName evidence="6">RING-type E3 ubiquitin transferase</fullName>
        <ecNumber evidence="6">2.3.2.27</ecNumber>
    </recommendedName>
</protein>
<dbReference type="PANTHER" id="PTHR13931">
    <property type="entry name" value="UBIQUITINATION FACTOR E4"/>
    <property type="match status" value="1"/>
</dbReference>
<keyword evidence="14" id="KW-1185">Reference proteome</keyword>
<dbReference type="CDD" id="cd16657">
    <property type="entry name" value="RING-Ubox_UBE4A"/>
    <property type="match status" value="1"/>
</dbReference>
<feature type="coiled-coil region" evidence="11">
    <location>
        <begin position="728"/>
        <end position="758"/>
    </location>
</feature>
<sequence length="833" mass="95026">MPDMFVDCGYSEIPLIESLVNRLVKEEPASPDGIPLSFWDAICDRFEGDGLEDIVDIVLTELGHQMAKETIFSQFRTFYRVLGEFSQHKRLALAMTQAPSWLPPDTDAPHLPSQTLLGPFFNLSAFPQEVPSVITTYFNNIRERSRSDIDSCVGSLRGTNDGVFTTLFQFTNALIRTGAEPKSRVLGYIAHVVNFNAARGKMQVDRRTVSPDGFILNWSAVLLRLCEPFLDRQFSKVARIDDHYFAKSELVHIRELTRIHASEDDAIEYLRQSPPTPGPANFISDMFFLTFAMQHIGLLHNLSDYQSLARELVEFQRHMNRLKEQREAWLNTPAATLNEPAYQRHVAHFDRMLASKMALETQVLNPSLLAGSVQFYSMAMAWLLRLIDPQHQYPHQPLPVDLPAQAPSTLATLPEYYIEDATDFFVFLMKFDPRCASLISPALPTLITFAIVFLGQSGYVKNPYLRAKLVEVLYFLTLDQGALDPNGMLLTDGMAIRGLAPALMRFYVEVEQTGASSQFYDKFNIRYNISQVLKHIRQSPDHRQRIQDMSQDTEFFIKFVNLIMNDATYLLDESLTTLTEIRNIQNEMAQEAEWQAQPDTYRSEREALLQQDERKAQSYVALGNDTVEMLTYLTKEVSQPFVSAEIVDRLAAMLNYNLQGMVGPKCTELKVKNPEKYQFQPRLLLSDIIAIYLHLADYPEFVQAVARDGRSYNQKWFLKAIHILDRYALKSATELARLQRLLHQVEEKVQANANAEEDLGDIPDEFLDPLMYTLMTDPVVLPTSNVTVDRSTIKSHLLSDGTDPFNRKPLTIDMVVPNEELKAKIEAFIQSKQ</sequence>
<dbReference type="Gene3D" id="3.30.40.10">
    <property type="entry name" value="Zinc/RING finger domain, C3HC4 (zinc finger)"/>
    <property type="match status" value="1"/>
</dbReference>
<dbReference type="InterPro" id="IPR003613">
    <property type="entry name" value="Ubox_domain"/>
</dbReference>
<dbReference type="GO" id="GO:0000209">
    <property type="term" value="P:protein polyubiquitination"/>
    <property type="evidence" value="ECO:0007669"/>
    <property type="project" value="TreeGrafter"/>
</dbReference>
<comment type="similarity">
    <text evidence="5">Belongs to the ubiquitin conjugation factor E4 family.</text>
</comment>
<evidence type="ECO:0000256" key="4">
    <source>
        <dbReference type="ARBA" id="ARBA00004906"/>
    </source>
</evidence>
<evidence type="ECO:0000259" key="12">
    <source>
        <dbReference type="PROSITE" id="PS51698"/>
    </source>
</evidence>
<dbReference type="Proteomes" id="UP000268162">
    <property type="component" value="Unassembled WGS sequence"/>
</dbReference>
<dbReference type="Pfam" id="PF10408">
    <property type="entry name" value="Ufd2P_core"/>
    <property type="match status" value="1"/>
</dbReference>
<dbReference type="GO" id="GO:0034450">
    <property type="term" value="F:ubiquitin-ubiquitin ligase activity"/>
    <property type="evidence" value="ECO:0007669"/>
    <property type="project" value="InterPro"/>
</dbReference>
<evidence type="ECO:0000313" key="13">
    <source>
        <dbReference type="EMBL" id="RKP37177.1"/>
    </source>
</evidence>
<dbReference type="GO" id="GO:0000151">
    <property type="term" value="C:ubiquitin ligase complex"/>
    <property type="evidence" value="ECO:0007669"/>
    <property type="project" value="InterPro"/>
</dbReference>
<keyword evidence="10" id="KW-0539">Nucleus</keyword>
<dbReference type="InterPro" id="IPR045132">
    <property type="entry name" value="UBE4"/>
</dbReference>
<evidence type="ECO:0000256" key="3">
    <source>
        <dbReference type="ARBA" id="ARBA00004496"/>
    </source>
</evidence>
<keyword evidence="8" id="KW-0808">Transferase</keyword>
<dbReference type="PROSITE" id="PS51698">
    <property type="entry name" value="U_BOX"/>
    <property type="match status" value="1"/>
</dbReference>
<evidence type="ECO:0000256" key="6">
    <source>
        <dbReference type="ARBA" id="ARBA00012483"/>
    </source>
</evidence>
<gene>
    <name evidence="13" type="ORF">BJ085DRAFT_20365</name>
</gene>
<comment type="catalytic activity">
    <reaction evidence="1">
        <text>S-ubiquitinyl-[E2 ubiquitin-conjugating enzyme]-L-cysteine + [acceptor protein]-L-lysine = [E2 ubiquitin-conjugating enzyme]-L-cysteine + N(6)-ubiquitinyl-[acceptor protein]-L-lysine.</text>
        <dbReference type="EC" id="2.3.2.27"/>
    </reaction>
</comment>
<evidence type="ECO:0000256" key="11">
    <source>
        <dbReference type="SAM" id="Coils"/>
    </source>
</evidence>
<evidence type="ECO:0000256" key="2">
    <source>
        <dbReference type="ARBA" id="ARBA00004123"/>
    </source>
</evidence>
<accession>A0A4P9ZUG1</accession>
<dbReference type="EC" id="2.3.2.27" evidence="6"/>
<dbReference type="PANTHER" id="PTHR13931:SF2">
    <property type="entry name" value="UBIQUITIN CONJUGATION FACTOR E4 B"/>
    <property type="match status" value="1"/>
</dbReference>
<comment type="subcellular location">
    <subcellularLocation>
        <location evidence="3">Cytoplasm</location>
    </subcellularLocation>
    <subcellularLocation>
        <location evidence="2">Nucleus</location>
    </subcellularLocation>
</comment>
<feature type="domain" description="U-box" evidence="12">
    <location>
        <begin position="761"/>
        <end position="833"/>
    </location>
</feature>
<evidence type="ECO:0000256" key="10">
    <source>
        <dbReference type="ARBA" id="ARBA00023242"/>
    </source>
</evidence>
<dbReference type="UniPathway" id="UPA00143"/>
<dbReference type="InterPro" id="IPR019474">
    <property type="entry name" value="Ub_conjug_fac_E4_core"/>
</dbReference>
<dbReference type="InterPro" id="IPR013083">
    <property type="entry name" value="Znf_RING/FYVE/PHD"/>
</dbReference>
<dbReference type="SMART" id="SM00504">
    <property type="entry name" value="Ubox"/>
    <property type="match status" value="1"/>
</dbReference>
<proteinExistence type="inferred from homology"/>
<dbReference type="AlphaFoldDB" id="A0A4P9ZUG1"/>
<name>A0A4P9ZUG1_9FUNG</name>
<evidence type="ECO:0000256" key="1">
    <source>
        <dbReference type="ARBA" id="ARBA00000900"/>
    </source>
</evidence>
<dbReference type="GO" id="GO:0005634">
    <property type="term" value="C:nucleus"/>
    <property type="evidence" value="ECO:0007669"/>
    <property type="project" value="UniProtKB-SubCell"/>
</dbReference>
<comment type="pathway">
    <text evidence="4">Protein modification; protein ubiquitination.</text>
</comment>
<feature type="coiled-coil region" evidence="11">
    <location>
        <begin position="305"/>
        <end position="332"/>
    </location>
</feature>
<keyword evidence="9" id="KW-0833">Ubl conjugation pathway</keyword>
<dbReference type="GO" id="GO:0006511">
    <property type="term" value="P:ubiquitin-dependent protein catabolic process"/>
    <property type="evidence" value="ECO:0007669"/>
    <property type="project" value="InterPro"/>
</dbReference>
<dbReference type="GO" id="GO:0036503">
    <property type="term" value="P:ERAD pathway"/>
    <property type="evidence" value="ECO:0007669"/>
    <property type="project" value="InterPro"/>
</dbReference>
<evidence type="ECO:0000256" key="7">
    <source>
        <dbReference type="ARBA" id="ARBA00022490"/>
    </source>
</evidence>
<keyword evidence="7" id="KW-0963">Cytoplasm</keyword>
<dbReference type="FunFam" id="3.30.40.10:FF:000055">
    <property type="entry name" value="Ubiquitin conjugation factor e4 a"/>
    <property type="match status" value="1"/>
</dbReference>
<dbReference type="STRING" id="215637.A0A4P9ZUG1"/>